<gene>
    <name evidence="1" type="ORF">GCM10011409_17380</name>
</gene>
<comment type="caution">
    <text evidence="1">The sequence shown here is derived from an EMBL/GenBank/DDBJ whole genome shotgun (WGS) entry which is preliminary data.</text>
</comment>
<dbReference type="AlphaFoldDB" id="A0A9W5X536"/>
<name>A0A9W5X536_9BACI</name>
<protein>
    <submittedName>
        <fullName evidence="1">Uncharacterized protein</fullName>
    </submittedName>
</protein>
<proteinExistence type="predicted"/>
<accession>A0A9W5X536</accession>
<reference evidence="1" key="2">
    <citation type="submission" date="2020-09" db="EMBL/GenBank/DDBJ databases">
        <authorList>
            <person name="Sun Q."/>
            <person name="Zhou Y."/>
        </authorList>
    </citation>
    <scope>NUCLEOTIDE SEQUENCE</scope>
    <source>
        <strain evidence="1">CGMCC 1.15454</strain>
    </source>
</reference>
<keyword evidence="2" id="KW-1185">Reference proteome</keyword>
<evidence type="ECO:0000313" key="1">
    <source>
        <dbReference type="EMBL" id="GGB40358.1"/>
    </source>
</evidence>
<evidence type="ECO:0000313" key="2">
    <source>
        <dbReference type="Proteomes" id="UP000621492"/>
    </source>
</evidence>
<sequence>MGYVLPISQHQYHDYKNRITKDKQDPFYIENPYKIILELQNQDPPRKKSQQPIIDTFVEQEKQIKHCGADKIYANLTGKGKHFNVSI</sequence>
<dbReference type="EMBL" id="BMJD01000010">
    <property type="protein sequence ID" value="GGB40358.1"/>
    <property type="molecule type" value="Genomic_DNA"/>
</dbReference>
<organism evidence="1 2">
    <name type="scientific">Lentibacillus populi</name>
    <dbReference type="NCBI Taxonomy" id="1827502"/>
    <lineage>
        <taxon>Bacteria</taxon>
        <taxon>Bacillati</taxon>
        <taxon>Bacillota</taxon>
        <taxon>Bacilli</taxon>
        <taxon>Bacillales</taxon>
        <taxon>Bacillaceae</taxon>
        <taxon>Lentibacillus</taxon>
    </lineage>
</organism>
<dbReference type="RefSeq" id="WP_088049789.1">
    <property type="nucleotide sequence ID" value="NZ_BMJD01000010.1"/>
</dbReference>
<dbReference type="Proteomes" id="UP000621492">
    <property type="component" value="Unassembled WGS sequence"/>
</dbReference>
<reference evidence="1" key="1">
    <citation type="journal article" date="2014" name="Int. J. Syst. Evol. Microbiol.">
        <title>Complete genome sequence of Corynebacterium casei LMG S-19264T (=DSM 44701T), isolated from a smear-ripened cheese.</title>
        <authorList>
            <consortium name="US DOE Joint Genome Institute (JGI-PGF)"/>
            <person name="Walter F."/>
            <person name="Albersmeier A."/>
            <person name="Kalinowski J."/>
            <person name="Ruckert C."/>
        </authorList>
    </citation>
    <scope>NUCLEOTIDE SEQUENCE</scope>
    <source>
        <strain evidence="1">CGMCC 1.15454</strain>
    </source>
</reference>